<evidence type="ECO:0000256" key="4">
    <source>
        <dbReference type="SAM" id="Coils"/>
    </source>
</evidence>
<keyword evidence="2" id="KW-0863">Zinc-finger</keyword>
<dbReference type="GeneID" id="111100860"/>
<dbReference type="SUPFAM" id="SSF101898">
    <property type="entry name" value="NHL repeat"/>
    <property type="match status" value="1"/>
</dbReference>
<dbReference type="CDD" id="cd19757">
    <property type="entry name" value="Bbox1"/>
    <property type="match status" value="1"/>
</dbReference>
<dbReference type="AlphaFoldDB" id="A0A8B8AC02"/>
<protein>
    <submittedName>
        <fullName evidence="7 8">E3 ubiquitin-protein ligase TRIM71-like</fullName>
    </submittedName>
</protein>
<evidence type="ECO:0000256" key="3">
    <source>
        <dbReference type="PROSITE-ProRule" id="PRU00504"/>
    </source>
</evidence>
<dbReference type="Proteomes" id="UP000694844">
    <property type="component" value="Chromosome 6"/>
</dbReference>
<feature type="repeat" description="NHL" evidence="3">
    <location>
        <begin position="462"/>
        <end position="505"/>
    </location>
</feature>
<dbReference type="InterPro" id="IPR000315">
    <property type="entry name" value="Znf_B-box"/>
</dbReference>
<keyword evidence="2" id="KW-0862">Zinc</keyword>
<dbReference type="SMART" id="SM00336">
    <property type="entry name" value="BBOX"/>
    <property type="match status" value="2"/>
</dbReference>
<evidence type="ECO:0000256" key="2">
    <source>
        <dbReference type="PROSITE-ProRule" id="PRU00024"/>
    </source>
</evidence>
<dbReference type="PANTHER" id="PTHR25462:SF296">
    <property type="entry name" value="MEIOTIC P26, ISOFORM F"/>
    <property type="match status" value="1"/>
</dbReference>
<sequence length="548" mass="62689">MEQQQQCAIKCDLCDTIENAIKFCKHCRETMCEHCSEIHTKSIASKDHEIILRSQASSFDILDDMKCFTHRSKLCEMYCVTCDKVVCTKCVTEDHRGHEFAALDKLFNMKPKEFDFLHKTFQEQVTPRYLKEREMLQRQLSEIEENHQAAETEIQSQAETLRNGIDTVEEKFKRMLTAIMDNEKLPIKKMLASRETSYANLQKAIKEMRILLENRHLSNIPLRLENIRQRLSALSLDDNFTICTEKHLFEKSDISQERLETFFGQFTVGTAGDVRKRTLPPVKLTVFIRKAIKKTGVHSLSSVIVVNETDLLICHKVFGFLINKESGQVQREVFQSSGLHEPAVMLSNGLLMARDRKSQNKVIKILANQVRSVFLDLNSDVITGLHLTRKNEILLSMVQEEDCAGEVLKFNKAGQAALRIYQKETGEALFAYPTSLTENLNEDIWVVDIESNSIEIVDKFGLYRFSYKDSDILKNFKPHSLTCDSNGNVLITDTGNDTIHVVDRDGRALRYLDTHSLGIQPTGIAVEGPGLLWALDSDKNTCYLLNYF</sequence>
<dbReference type="Gene3D" id="2.120.10.30">
    <property type="entry name" value="TolB, C-terminal domain"/>
    <property type="match status" value="1"/>
</dbReference>
<keyword evidence="6" id="KW-1185">Reference proteome</keyword>
<gene>
    <name evidence="7 8" type="primary">LOC111100860</name>
</gene>
<dbReference type="GO" id="GO:0008270">
    <property type="term" value="F:zinc ion binding"/>
    <property type="evidence" value="ECO:0007669"/>
    <property type="project" value="UniProtKB-KW"/>
</dbReference>
<accession>A0A8B8AC02</accession>
<keyword evidence="1" id="KW-0677">Repeat</keyword>
<evidence type="ECO:0000313" key="8">
    <source>
        <dbReference type="RefSeq" id="XP_022288690.1"/>
    </source>
</evidence>
<feature type="domain" description="B box-type" evidence="5">
    <location>
        <begin position="62"/>
        <end position="103"/>
    </location>
</feature>
<dbReference type="InterPro" id="IPR011042">
    <property type="entry name" value="6-blade_b-propeller_TolB-like"/>
</dbReference>
<dbReference type="CDD" id="cd19756">
    <property type="entry name" value="Bbox2"/>
    <property type="match status" value="1"/>
</dbReference>
<evidence type="ECO:0000313" key="7">
    <source>
        <dbReference type="RefSeq" id="XP_022288688.1"/>
    </source>
</evidence>
<proteinExistence type="predicted"/>
<feature type="coiled-coil region" evidence="4">
    <location>
        <begin position="133"/>
        <end position="160"/>
    </location>
</feature>
<dbReference type="PROSITE" id="PS50119">
    <property type="entry name" value="ZF_BBOX"/>
    <property type="match status" value="2"/>
</dbReference>
<dbReference type="KEGG" id="cvn:111100860"/>
<keyword evidence="4" id="KW-0175">Coiled coil</keyword>
<evidence type="ECO:0000313" key="6">
    <source>
        <dbReference type="Proteomes" id="UP000694844"/>
    </source>
</evidence>
<name>A0A8B8AC02_CRAVI</name>
<dbReference type="RefSeq" id="XP_022288690.1">
    <property type="nucleotide sequence ID" value="XM_022432982.1"/>
</dbReference>
<dbReference type="OrthoDB" id="8062037at2759"/>
<reference evidence="7 8" key="1">
    <citation type="submission" date="2025-04" db="UniProtKB">
        <authorList>
            <consortium name="RefSeq"/>
        </authorList>
    </citation>
    <scope>IDENTIFICATION</scope>
    <source>
        <tissue evidence="7 8">Whole sample</tissue>
    </source>
</reference>
<organism evidence="6 8">
    <name type="scientific">Crassostrea virginica</name>
    <name type="common">Eastern oyster</name>
    <dbReference type="NCBI Taxonomy" id="6565"/>
    <lineage>
        <taxon>Eukaryota</taxon>
        <taxon>Metazoa</taxon>
        <taxon>Spiralia</taxon>
        <taxon>Lophotrochozoa</taxon>
        <taxon>Mollusca</taxon>
        <taxon>Bivalvia</taxon>
        <taxon>Autobranchia</taxon>
        <taxon>Pteriomorphia</taxon>
        <taxon>Ostreida</taxon>
        <taxon>Ostreoidea</taxon>
        <taxon>Ostreidae</taxon>
        <taxon>Crassostrea</taxon>
    </lineage>
</organism>
<dbReference type="PROSITE" id="PS51125">
    <property type="entry name" value="NHL"/>
    <property type="match status" value="1"/>
</dbReference>
<dbReference type="InterPro" id="IPR047153">
    <property type="entry name" value="TRIM45/56/19-like"/>
</dbReference>
<dbReference type="InterPro" id="IPR001258">
    <property type="entry name" value="NHL_repeat"/>
</dbReference>
<dbReference type="RefSeq" id="XP_022288688.1">
    <property type="nucleotide sequence ID" value="XM_022432980.1"/>
</dbReference>
<dbReference type="Gene3D" id="3.30.160.60">
    <property type="entry name" value="Classic Zinc Finger"/>
    <property type="match status" value="1"/>
</dbReference>
<dbReference type="PANTHER" id="PTHR25462">
    <property type="entry name" value="BONUS, ISOFORM C-RELATED"/>
    <property type="match status" value="1"/>
</dbReference>
<dbReference type="SUPFAM" id="SSF57845">
    <property type="entry name" value="B-box zinc-binding domain"/>
    <property type="match status" value="1"/>
</dbReference>
<dbReference type="Pfam" id="PF00643">
    <property type="entry name" value="zf-B_box"/>
    <property type="match status" value="1"/>
</dbReference>
<evidence type="ECO:0000259" key="5">
    <source>
        <dbReference type="PROSITE" id="PS50119"/>
    </source>
</evidence>
<feature type="domain" description="B box-type" evidence="5">
    <location>
        <begin position="6"/>
        <end position="53"/>
    </location>
</feature>
<keyword evidence="2" id="KW-0479">Metal-binding</keyword>
<evidence type="ECO:0000256" key="1">
    <source>
        <dbReference type="ARBA" id="ARBA00022737"/>
    </source>
</evidence>